<evidence type="ECO:0000313" key="2">
    <source>
        <dbReference type="EMBL" id="POM74166.1"/>
    </source>
</evidence>
<dbReference type="AlphaFoldDB" id="A0A2P4Y8N0"/>
<organism evidence="2 3">
    <name type="scientific">Phytophthora palmivora</name>
    <dbReference type="NCBI Taxonomy" id="4796"/>
    <lineage>
        <taxon>Eukaryota</taxon>
        <taxon>Sar</taxon>
        <taxon>Stramenopiles</taxon>
        <taxon>Oomycota</taxon>
        <taxon>Peronosporomycetes</taxon>
        <taxon>Peronosporales</taxon>
        <taxon>Peronosporaceae</taxon>
        <taxon>Phytophthora</taxon>
    </lineage>
</organism>
<evidence type="ECO:0000313" key="3">
    <source>
        <dbReference type="Proteomes" id="UP000237271"/>
    </source>
</evidence>
<name>A0A2P4Y8N0_9STRA</name>
<evidence type="ECO:0008006" key="4">
    <source>
        <dbReference type="Google" id="ProtNLM"/>
    </source>
</evidence>
<dbReference type="PANTHER" id="PTHR46599:SF3">
    <property type="entry name" value="PIGGYBAC TRANSPOSABLE ELEMENT-DERIVED PROTEIN 4"/>
    <property type="match status" value="1"/>
</dbReference>
<sequence>MGFSHVGTIRKDSEGWCTTVEFTQKKRPKRMPRGTYRIGVWRDHPEVVALSWMDTKPVRFFGTGCSTRLAEVKCRERDGSLSVVPCPRLMRDYHKAMGGSRHTRSTTAAKILYSTGYLDAKVLQDDISWISGLGLGKRIHRSQARSKTPQQTGSDSRRIYETPINGTTEPNERRLHDLVGLVTEQQPRHPHMLEKTEEMNGAKRRQWLCKVCSVW</sequence>
<feature type="compositionally biased region" description="Polar residues" evidence="1">
    <location>
        <begin position="145"/>
        <end position="154"/>
    </location>
</feature>
<reference evidence="2 3" key="1">
    <citation type="journal article" date="2017" name="Genome Biol. Evol.">
        <title>Phytophthora megakarya and P. palmivora, closely related causal agents of cacao black pod rot, underwent increases in genome sizes and gene numbers by different mechanisms.</title>
        <authorList>
            <person name="Ali S.S."/>
            <person name="Shao J."/>
            <person name="Lary D.J."/>
            <person name="Kronmiller B."/>
            <person name="Shen D."/>
            <person name="Strem M.D."/>
            <person name="Amoako-Attah I."/>
            <person name="Akrofi A.Y."/>
            <person name="Begoude B.A."/>
            <person name="Ten Hoopen G.M."/>
            <person name="Coulibaly K."/>
            <person name="Kebe B.I."/>
            <person name="Melnick R.L."/>
            <person name="Guiltinan M.J."/>
            <person name="Tyler B.M."/>
            <person name="Meinhardt L.W."/>
            <person name="Bailey B.A."/>
        </authorList>
    </citation>
    <scope>NUCLEOTIDE SEQUENCE [LARGE SCALE GENOMIC DNA]</scope>
    <source>
        <strain evidence="3">sbr112.9</strain>
    </source>
</reference>
<keyword evidence="3" id="KW-1185">Reference proteome</keyword>
<dbReference type="PANTHER" id="PTHR46599">
    <property type="entry name" value="PIGGYBAC TRANSPOSABLE ELEMENT-DERIVED PROTEIN 4"/>
    <property type="match status" value="1"/>
</dbReference>
<dbReference type="EMBL" id="NCKW01004919">
    <property type="protein sequence ID" value="POM74166.1"/>
    <property type="molecule type" value="Genomic_DNA"/>
</dbReference>
<gene>
    <name evidence="2" type="ORF">PHPALM_8908</name>
</gene>
<evidence type="ECO:0000256" key="1">
    <source>
        <dbReference type="SAM" id="MobiDB-lite"/>
    </source>
</evidence>
<dbReference type="OrthoDB" id="121297at2759"/>
<proteinExistence type="predicted"/>
<protein>
    <recommendedName>
        <fullName evidence="4">PiggyBac transposable element-derived protein domain-containing protein</fullName>
    </recommendedName>
</protein>
<comment type="caution">
    <text evidence="2">The sequence shown here is derived from an EMBL/GenBank/DDBJ whole genome shotgun (WGS) entry which is preliminary data.</text>
</comment>
<dbReference type="Proteomes" id="UP000237271">
    <property type="component" value="Unassembled WGS sequence"/>
</dbReference>
<accession>A0A2P4Y8N0</accession>
<feature type="region of interest" description="Disordered" evidence="1">
    <location>
        <begin position="140"/>
        <end position="171"/>
    </location>
</feature>